<sequence>MSNIGGFIWAGLAGRQMDQRIVRADHQLDELIRDVLARMKAMEANA</sequence>
<proteinExistence type="predicted"/>
<dbReference type="EMBL" id="VSSQ01119176">
    <property type="protein sequence ID" value="MPN52765.1"/>
    <property type="molecule type" value="Genomic_DNA"/>
</dbReference>
<evidence type="ECO:0000313" key="1">
    <source>
        <dbReference type="EMBL" id="MPN52765.1"/>
    </source>
</evidence>
<gene>
    <name evidence="1" type="ORF">SDC9_200428</name>
</gene>
<reference evidence="1" key="1">
    <citation type="submission" date="2019-08" db="EMBL/GenBank/DDBJ databases">
        <authorList>
            <person name="Kucharzyk K."/>
            <person name="Murdoch R.W."/>
            <person name="Higgins S."/>
            <person name="Loffler F."/>
        </authorList>
    </citation>
    <scope>NUCLEOTIDE SEQUENCE</scope>
</reference>
<organism evidence="1">
    <name type="scientific">bioreactor metagenome</name>
    <dbReference type="NCBI Taxonomy" id="1076179"/>
    <lineage>
        <taxon>unclassified sequences</taxon>
        <taxon>metagenomes</taxon>
        <taxon>ecological metagenomes</taxon>
    </lineage>
</organism>
<protein>
    <submittedName>
        <fullName evidence="1">Uncharacterized protein</fullName>
    </submittedName>
</protein>
<comment type="caution">
    <text evidence="1">The sequence shown here is derived from an EMBL/GenBank/DDBJ whole genome shotgun (WGS) entry which is preliminary data.</text>
</comment>
<dbReference type="AlphaFoldDB" id="A0A645IN43"/>
<accession>A0A645IN43</accession>
<name>A0A645IN43_9ZZZZ</name>